<dbReference type="GO" id="GO:0006351">
    <property type="term" value="P:DNA-templated transcription"/>
    <property type="evidence" value="ECO:0007669"/>
    <property type="project" value="InterPro"/>
</dbReference>
<evidence type="ECO:0000259" key="3">
    <source>
        <dbReference type="PROSITE" id="PS50048"/>
    </source>
</evidence>
<evidence type="ECO:0000256" key="1">
    <source>
        <dbReference type="ARBA" id="ARBA00022723"/>
    </source>
</evidence>
<dbReference type="PANTHER" id="PTHR46910:SF5">
    <property type="entry name" value="ZN(II)2CYS6 TRANSCRIPTION FACTOR (EUROFUNG)"/>
    <property type="match status" value="1"/>
</dbReference>
<name>A0A6A5ZEQ7_9PLEO</name>
<keyword evidence="5" id="KW-1185">Reference proteome</keyword>
<dbReference type="PROSITE" id="PS00463">
    <property type="entry name" value="ZN2_CY6_FUNGAL_1"/>
    <property type="match status" value="1"/>
</dbReference>
<evidence type="ECO:0000256" key="2">
    <source>
        <dbReference type="ARBA" id="ARBA00023242"/>
    </source>
</evidence>
<dbReference type="SMART" id="SM00066">
    <property type="entry name" value="GAL4"/>
    <property type="match status" value="1"/>
</dbReference>
<sequence>MDSRGEQLDKRTKNRPEIARRSCDQCRARKVGCDRKSPCSNCTTARVSCTHSTVASNTAPKQRILISAQYERKIDDIANDVSSIKRLIQDHDTSSGGKRVQTKPSLITQTNIHESPNPLAEYKSISASNGLPVWDYSSHLIDFVKAVLDERTSNDVAPETNGILLSLTKLVHALENPSVARSSPVRAASTPSMPPLDAVVEVLRWAKEHSNFSTIVWISQILPLQTFTDTCRKVYFAVDDYTDVDLILANAYLSCIFSEHVIASGQRSYKAFAQLCRTNLEYGLARLPLLLPASMEVIAALMLGAFNAVENSKATVAWTYVSTAINLCQILGYHRPRSERNIDQARRKAEERLFWTIYGIEKGLSLRLGRSSNIRDSEITLPIQSDEPRSTRLGRIHGMVYDQLYSPASLDRPVAERTRAVESLAQSMRLLINDTHAEVVDATSIQSNDEPDLMQAMLPKCDLVCETSLLALILRARPATAGFMGGISDDCVIAAREALEMHEQCMNHLKALGNDMIVTYVNWAIIYCPFVPFSILFNRAVQLWDIDDLARLDRFADSLRPEASPDDAITHPYRLYKLLCQATRLYLNIDATSWPTDSTLLTDTPAPWMSGDFTKAGLQDGTMDASALPSQGLYDWWQDSQQFMGLLVGDTMF</sequence>
<dbReference type="OrthoDB" id="103819at2759"/>
<dbReference type="InterPro" id="IPR007219">
    <property type="entry name" value="XnlR_reg_dom"/>
</dbReference>
<dbReference type="SMART" id="SM00906">
    <property type="entry name" value="Fungal_trans"/>
    <property type="match status" value="1"/>
</dbReference>
<dbReference type="SUPFAM" id="SSF57701">
    <property type="entry name" value="Zn2/Cys6 DNA-binding domain"/>
    <property type="match status" value="1"/>
</dbReference>
<feature type="domain" description="Zn(2)-C6 fungal-type" evidence="3">
    <location>
        <begin position="22"/>
        <end position="51"/>
    </location>
</feature>
<dbReference type="CDD" id="cd12148">
    <property type="entry name" value="fungal_TF_MHR"/>
    <property type="match status" value="1"/>
</dbReference>
<gene>
    <name evidence="4" type="ORF">BDV96DRAFT_406881</name>
</gene>
<evidence type="ECO:0000313" key="5">
    <source>
        <dbReference type="Proteomes" id="UP000799770"/>
    </source>
</evidence>
<evidence type="ECO:0000313" key="4">
    <source>
        <dbReference type="EMBL" id="KAF2117979.1"/>
    </source>
</evidence>
<dbReference type="AlphaFoldDB" id="A0A6A5ZEQ7"/>
<keyword evidence="2" id="KW-0539">Nucleus</keyword>
<proteinExistence type="predicted"/>
<dbReference type="GO" id="GO:0003677">
    <property type="term" value="F:DNA binding"/>
    <property type="evidence" value="ECO:0007669"/>
    <property type="project" value="InterPro"/>
</dbReference>
<dbReference type="PROSITE" id="PS50048">
    <property type="entry name" value="ZN2_CY6_FUNGAL_2"/>
    <property type="match status" value="1"/>
</dbReference>
<dbReference type="Gene3D" id="4.10.240.10">
    <property type="entry name" value="Zn(2)-C6 fungal-type DNA-binding domain"/>
    <property type="match status" value="1"/>
</dbReference>
<dbReference type="Pfam" id="PF00172">
    <property type="entry name" value="Zn_clus"/>
    <property type="match status" value="1"/>
</dbReference>
<protein>
    <recommendedName>
        <fullName evidence="3">Zn(2)-C6 fungal-type domain-containing protein</fullName>
    </recommendedName>
</protein>
<accession>A0A6A5ZEQ7</accession>
<dbReference type="InterPro" id="IPR036864">
    <property type="entry name" value="Zn2-C6_fun-type_DNA-bd_sf"/>
</dbReference>
<organism evidence="4 5">
    <name type="scientific">Lophiotrema nucula</name>
    <dbReference type="NCBI Taxonomy" id="690887"/>
    <lineage>
        <taxon>Eukaryota</taxon>
        <taxon>Fungi</taxon>
        <taxon>Dikarya</taxon>
        <taxon>Ascomycota</taxon>
        <taxon>Pezizomycotina</taxon>
        <taxon>Dothideomycetes</taxon>
        <taxon>Pleosporomycetidae</taxon>
        <taxon>Pleosporales</taxon>
        <taxon>Lophiotremataceae</taxon>
        <taxon>Lophiotrema</taxon>
    </lineage>
</organism>
<dbReference type="Pfam" id="PF04082">
    <property type="entry name" value="Fungal_trans"/>
    <property type="match status" value="1"/>
</dbReference>
<dbReference type="GO" id="GO:0000981">
    <property type="term" value="F:DNA-binding transcription factor activity, RNA polymerase II-specific"/>
    <property type="evidence" value="ECO:0007669"/>
    <property type="project" value="InterPro"/>
</dbReference>
<dbReference type="InterPro" id="IPR001138">
    <property type="entry name" value="Zn2Cys6_DnaBD"/>
</dbReference>
<dbReference type="InterPro" id="IPR050987">
    <property type="entry name" value="AtrR-like"/>
</dbReference>
<dbReference type="Proteomes" id="UP000799770">
    <property type="component" value="Unassembled WGS sequence"/>
</dbReference>
<reference evidence="4" key="1">
    <citation type="journal article" date="2020" name="Stud. Mycol.">
        <title>101 Dothideomycetes genomes: a test case for predicting lifestyles and emergence of pathogens.</title>
        <authorList>
            <person name="Haridas S."/>
            <person name="Albert R."/>
            <person name="Binder M."/>
            <person name="Bloem J."/>
            <person name="Labutti K."/>
            <person name="Salamov A."/>
            <person name="Andreopoulos B."/>
            <person name="Baker S."/>
            <person name="Barry K."/>
            <person name="Bills G."/>
            <person name="Bluhm B."/>
            <person name="Cannon C."/>
            <person name="Castanera R."/>
            <person name="Culley D."/>
            <person name="Daum C."/>
            <person name="Ezra D."/>
            <person name="Gonzalez J."/>
            <person name="Henrissat B."/>
            <person name="Kuo A."/>
            <person name="Liang C."/>
            <person name="Lipzen A."/>
            <person name="Lutzoni F."/>
            <person name="Magnuson J."/>
            <person name="Mondo S."/>
            <person name="Nolan M."/>
            <person name="Ohm R."/>
            <person name="Pangilinan J."/>
            <person name="Park H.-J."/>
            <person name="Ramirez L."/>
            <person name="Alfaro M."/>
            <person name="Sun H."/>
            <person name="Tritt A."/>
            <person name="Yoshinaga Y."/>
            <person name="Zwiers L.-H."/>
            <person name="Turgeon B."/>
            <person name="Goodwin S."/>
            <person name="Spatafora J."/>
            <person name="Crous P."/>
            <person name="Grigoriev I."/>
        </authorList>
    </citation>
    <scope>NUCLEOTIDE SEQUENCE</scope>
    <source>
        <strain evidence="4">CBS 627.86</strain>
    </source>
</reference>
<dbReference type="GO" id="GO:0008270">
    <property type="term" value="F:zinc ion binding"/>
    <property type="evidence" value="ECO:0007669"/>
    <property type="project" value="InterPro"/>
</dbReference>
<keyword evidence="1" id="KW-0479">Metal-binding</keyword>
<dbReference type="PANTHER" id="PTHR46910">
    <property type="entry name" value="TRANSCRIPTION FACTOR PDR1"/>
    <property type="match status" value="1"/>
</dbReference>
<dbReference type="CDD" id="cd00067">
    <property type="entry name" value="GAL4"/>
    <property type="match status" value="1"/>
</dbReference>
<dbReference type="EMBL" id="ML977318">
    <property type="protein sequence ID" value="KAF2117979.1"/>
    <property type="molecule type" value="Genomic_DNA"/>
</dbReference>